<dbReference type="Proteomes" id="UP001296776">
    <property type="component" value="Unassembled WGS sequence"/>
</dbReference>
<proteinExistence type="predicted"/>
<evidence type="ECO:0000313" key="1">
    <source>
        <dbReference type="EMBL" id="MBK1703539.1"/>
    </source>
</evidence>
<accession>A0AAJ0U1I6</accession>
<name>A0AAJ0U1I6_9GAMM</name>
<comment type="caution">
    <text evidence="1">The sequence shown here is derived from an EMBL/GenBank/DDBJ whole genome shotgun (WGS) entry which is preliminary data.</text>
</comment>
<reference evidence="1" key="2">
    <citation type="journal article" date="2020" name="Microorganisms">
        <title>Osmotic Adaptation and Compatible Solute Biosynthesis of Phototrophic Bacteria as Revealed from Genome Analyses.</title>
        <authorList>
            <person name="Imhoff J.F."/>
            <person name="Rahn T."/>
            <person name="Kunzel S."/>
            <person name="Keller A."/>
            <person name="Neulinger S.C."/>
        </authorList>
    </citation>
    <scope>NUCLEOTIDE SEQUENCE</scope>
    <source>
        <strain evidence="1">DSM 11080</strain>
    </source>
</reference>
<evidence type="ECO:0000313" key="2">
    <source>
        <dbReference type="Proteomes" id="UP001296776"/>
    </source>
</evidence>
<dbReference type="EMBL" id="NRSJ01000003">
    <property type="protein sequence ID" value="MBK1703539.1"/>
    <property type="molecule type" value="Genomic_DNA"/>
</dbReference>
<organism evidence="1 2">
    <name type="scientific">Halochromatium glycolicum</name>
    <dbReference type="NCBI Taxonomy" id="85075"/>
    <lineage>
        <taxon>Bacteria</taxon>
        <taxon>Pseudomonadati</taxon>
        <taxon>Pseudomonadota</taxon>
        <taxon>Gammaproteobacteria</taxon>
        <taxon>Chromatiales</taxon>
        <taxon>Chromatiaceae</taxon>
        <taxon>Halochromatium</taxon>
    </lineage>
</organism>
<reference evidence="1" key="1">
    <citation type="submission" date="2017-08" db="EMBL/GenBank/DDBJ databases">
        <authorList>
            <person name="Imhoff J.F."/>
            <person name="Rahn T."/>
            <person name="Kuenzel S."/>
            <person name="Neulinger S.C."/>
        </authorList>
    </citation>
    <scope>NUCLEOTIDE SEQUENCE</scope>
    <source>
        <strain evidence="1">DSM 11080</strain>
    </source>
</reference>
<keyword evidence="2" id="KW-1185">Reference proteome</keyword>
<gene>
    <name evidence="1" type="ORF">CKO40_02950</name>
</gene>
<sequence length="85" mass="9046">MVSPSRVCPVRLNCADDEGKRFAHIAALDPLSAVPYRPTKGDCAAMALLAELALACCILATDRDRMGRAGWLAQMPPPALGCYLS</sequence>
<protein>
    <submittedName>
        <fullName evidence="1">Uncharacterized protein</fullName>
    </submittedName>
</protein>
<dbReference type="AlphaFoldDB" id="A0AAJ0U1I6"/>